<feature type="binding site" evidence="5">
    <location>
        <begin position="57"/>
        <end position="59"/>
    </location>
    <ligand>
        <name>AMP</name>
        <dbReference type="ChEBI" id="CHEBI:456215"/>
    </ligand>
</feature>
<evidence type="ECO:0000313" key="9">
    <source>
        <dbReference type="EMBL" id="TPP10827.1"/>
    </source>
</evidence>
<dbReference type="PANTHER" id="PTHR23359">
    <property type="entry name" value="NUCLEOTIDE KINASE"/>
    <property type="match status" value="1"/>
</dbReference>
<dbReference type="NCBIfam" id="NF001380">
    <property type="entry name" value="PRK00279.1-2"/>
    <property type="match status" value="1"/>
</dbReference>
<dbReference type="InterPro" id="IPR033690">
    <property type="entry name" value="Adenylat_kinase_CS"/>
</dbReference>
<dbReference type="Gene3D" id="3.40.50.300">
    <property type="entry name" value="P-loop containing nucleotide triphosphate hydrolases"/>
    <property type="match status" value="1"/>
</dbReference>
<feature type="binding site" evidence="5">
    <location>
        <position position="200"/>
    </location>
    <ligand>
        <name>ATP</name>
        <dbReference type="ChEBI" id="CHEBI:30616"/>
    </ligand>
</feature>
<dbReference type="NCBIfam" id="NF011105">
    <property type="entry name" value="PRK14532.1"/>
    <property type="match status" value="1"/>
</dbReference>
<dbReference type="EC" id="2.7.4.3" evidence="5 7"/>
<dbReference type="NCBIfam" id="TIGR01351">
    <property type="entry name" value="adk"/>
    <property type="match status" value="1"/>
</dbReference>
<feature type="binding site" evidence="5">
    <location>
        <position position="161"/>
    </location>
    <ligand>
        <name>AMP</name>
        <dbReference type="ChEBI" id="CHEBI:456215"/>
    </ligand>
</feature>
<feature type="binding site" evidence="5">
    <location>
        <position position="133"/>
    </location>
    <ligand>
        <name>Zn(2+)</name>
        <dbReference type="ChEBI" id="CHEBI:29105"/>
        <note>structural</note>
    </ligand>
</feature>
<dbReference type="Pfam" id="PF00406">
    <property type="entry name" value="ADK"/>
    <property type="match status" value="1"/>
</dbReference>
<comment type="subcellular location">
    <subcellularLocation>
        <location evidence="5 7">Cytoplasm</location>
    </subcellularLocation>
</comment>
<comment type="catalytic activity">
    <reaction evidence="5 7">
        <text>AMP + ATP = 2 ADP</text>
        <dbReference type="Rhea" id="RHEA:12973"/>
        <dbReference type="ChEBI" id="CHEBI:30616"/>
        <dbReference type="ChEBI" id="CHEBI:456215"/>
        <dbReference type="ChEBI" id="CHEBI:456216"/>
        <dbReference type="EC" id="2.7.4.3"/>
    </reaction>
</comment>
<keyword evidence="1 5" id="KW-0808">Transferase</keyword>
<dbReference type="CDD" id="cd01428">
    <property type="entry name" value="ADK"/>
    <property type="match status" value="1"/>
</dbReference>
<gene>
    <name evidence="5" type="primary">adk</name>
    <name evidence="9" type="ORF">FJQ55_08295</name>
</gene>
<keyword evidence="4 5" id="KW-0418">Kinase</keyword>
<evidence type="ECO:0000256" key="4">
    <source>
        <dbReference type="ARBA" id="ARBA00022777"/>
    </source>
</evidence>
<accession>A0A504UB64</accession>
<comment type="caution">
    <text evidence="9">The sequence shown here is derived from an EMBL/GenBank/DDBJ whole genome shotgun (WGS) entry which is preliminary data.</text>
</comment>
<feature type="binding site" evidence="5">
    <location>
        <position position="31"/>
    </location>
    <ligand>
        <name>AMP</name>
        <dbReference type="ChEBI" id="CHEBI:456215"/>
    </ligand>
</feature>
<keyword evidence="5" id="KW-0963">Cytoplasm</keyword>
<keyword evidence="5" id="KW-0479">Metal-binding</keyword>
<dbReference type="InterPro" id="IPR027417">
    <property type="entry name" value="P-loop_NTPase"/>
</dbReference>
<dbReference type="FunFam" id="3.40.50.300:FF:000106">
    <property type="entry name" value="Adenylate kinase mitochondrial"/>
    <property type="match status" value="1"/>
</dbReference>
<keyword evidence="5 7" id="KW-0067">ATP-binding</keyword>
<dbReference type="GO" id="GO:0044209">
    <property type="term" value="P:AMP salvage"/>
    <property type="evidence" value="ECO:0007669"/>
    <property type="project" value="UniProtKB-UniRule"/>
</dbReference>
<dbReference type="GO" id="GO:0004017">
    <property type="term" value="F:AMP kinase activity"/>
    <property type="evidence" value="ECO:0007669"/>
    <property type="project" value="UniProtKB-UniRule"/>
</dbReference>
<keyword evidence="2 5" id="KW-0545">Nucleotide biosynthesis</keyword>
<organism evidence="9 10">
    <name type="scientific">Rhizobium glycinendophyticum</name>
    <dbReference type="NCBI Taxonomy" id="2589807"/>
    <lineage>
        <taxon>Bacteria</taxon>
        <taxon>Pseudomonadati</taxon>
        <taxon>Pseudomonadota</taxon>
        <taxon>Alphaproteobacteria</taxon>
        <taxon>Hyphomicrobiales</taxon>
        <taxon>Rhizobiaceae</taxon>
        <taxon>Rhizobium/Agrobacterium group</taxon>
        <taxon>Rhizobium</taxon>
    </lineage>
</organism>
<dbReference type="GO" id="GO:0005524">
    <property type="term" value="F:ATP binding"/>
    <property type="evidence" value="ECO:0007669"/>
    <property type="project" value="UniProtKB-UniRule"/>
</dbReference>
<dbReference type="Pfam" id="PF05191">
    <property type="entry name" value="ADK_lid"/>
    <property type="match status" value="1"/>
</dbReference>
<feature type="binding site" evidence="5">
    <location>
        <position position="150"/>
    </location>
    <ligand>
        <name>Zn(2+)</name>
        <dbReference type="ChEBI" id="CHEBI:29105"/>
        <note>structural</note>
    </ligand>
</feature>
<feature type="binding site" evidence="5">
    <location>
        <position position="153"/>
    </location>
    <ligand>
        <name>Zn(2+)</name>
        <dbReference type="ChEBI" id="CHEBI:29105"/>
        <note>structural</note>
    </ligand>
</feature>
<evidence type="ECO:0000313" key="10">
    <source>
        <dbReference type="Proteomes" id="UP000316429"/>
    </source>
</evidence>
<feature type="domain" description="Adenylate kinase active site lid" evidence="8">
    <location>
        <begin position="127"/>
        <end position="163"/>
    </location>
</feature>
<dbReference type="UniPathway" id="UPA00588">
    <property type="reaction ID" value="UER00649"/>
</dbReference>
<dbReference type="RefSeq" id="WP_140827121.1">
    <property type="nucleotide sequence ID" value="NZ_VFYP01000001.1"/>
</dbReference>
<comment type="caution">
    <text evidence="5">Lacks conserved residue(s) required for the propagation of feature annotation.</text>
</comment>
<evidence type="ECO:0000256" key="7">
    <source>
        <dbReference type="RuleBase" id="RU003331"/>
    </source>
</evidence>
<dbReference type="Proteomes" id="UP000316429">
    <property type="component" value="Unassembled WGS sequence"/>
</dbReference>
<evidence type="ECO:0000259" key="8">
    <source>
        <dbReference type="Pfam" id="PF05191"/>
    </source>
</evidence>
<dbReference type="InterPro" id="IPR007862">
    <property type="entry name" value="Adenylate_kinase_lid-dom"/>
</dbReference>
<feature type="binding site" evidence="5">
    <location>
        <position position="92"/>
    </location>
    <ligand>
        <name>AMP</name>
        <dbReference type="ChEBI" id="CHEBI:456215"/>
    </ligand>
</feature>
<feature type="binding site" evidence="5">
    <location>
        <position position="172"/>
    </location>
    <ligand>
        <name>AMP</name>
        <dbReference type="ChEBI" id="CHEBI:456215"/>
    </ligand>
</feature>
<dbReference type="InterPro" id="IPR006259">
    <property type="entry name" value="Adenyl_kin_sub"/>
</dbReference>
<comment type="function">
    <text evidence="5">Catalyzes the reversible transfer of the terminal phosphate group between ATP and AMP. Plays an important role in cellular energy homeostasis and in adenine nucleotide metabolism.</text>
</comment>
<feature type="binding site" evidence="5">
    <location>
        <position position="36"/>
    </location>
    <ligand>
        <name>AMP</name>
        <dbReference type="ChEBI" id="CHEBI:456215"/>
    </ligand>
</feature>
<sequence>MRLILLGPPGAGKGTQAQRIVEKHGIPQLSTGDMLRAAVSAGTEVGKRAKAVMDAGKLVSDDIVIAIVSERIDAPDCANGFILDGFPRTLVQADATEAMLSGKKIELSAVIEIRVDDEILADRIAGRYTCANCGAGYHDENLKPKVEGVCDKCGSTHFKRRPDDNRETVRTRLQAYYKETSPLIGYYHAKGKLHSVDGMGEIDAVTAEIEAILARV</sequence>
<comment type="domain">
    <text evidence="5">Consists of three domains, a large central CORE domain and two small peripheral domains, NMPbind and LID, which undergo movements during catalysis. The LID domain closes over the site of phosphoryl transfer upon ATP binding. Assembling and dissambling the active center during each catalytic cycle provides an effective means to prevent ATP hydrolysis. Some bacteria have evolved a zinc-coordinating structure that stabilizes the LID domain.</text>
</comment>
<dbReference type="InterPro" id="IPR000850">
    <property type="entry name" value="Adenylat/UMP-CMP_kin"/>
</dbReference>
<evidence type="ECO:0000256" key="5">
    <source>
        <dbReference type="HAMAP-Rule" id="MF_00235"/>
    </source>
</evidence>
<feature type="binding site" evidence="5">
    <location>
        <begin position="10"/>
        <end position="15"/>
    </location>
    <ligand>
        <name>ATP</name>
        <dbReference type="ChEBI" id="CHEBI:30616"/>
    </ligand>
</feature>
<keyword evidence="5" id="KW-0862">Zinc</keyword>
<comment type="subunit">
    <text evidence="5 7">Monomer.</text>
</comment>
<dbReference type="NCBIfam" id="NF011100">
    <property type="entry name" value="PRK14527.1"/>
    <property type="match status" value="1"/>
</dbReference>
<evidence type="ECO:0000256" key="1">
    <source>
        <dbReference type="ARBA" id="ARBA00022679"/>
    </source>
</evidence>
<feature type="binding site" evidence="5">
    <location>
        <position position="130"/>
    </location>
    <ligand>
        <name>Zn(2+)</name>
        <dbReference type="ChEBI" id="CHEBI:29105"/>
        <note>structural</note>
    </ligand>
</feature>
<comment type="pathway">
    <text evidence="5">Purine metabolism; AMP biosynthesis via salvage pathway; AMP from ADP: step 1/1.</text>
</comment>
<keyword evidence="3 5" id="KW-0547">Nucleotide-binding</keyword>
<dbReference type="PROSITE" id="PS00113">
    <property type="entry name" value="ADENYLATE_KINASE"/>
    <property type="match status" value="1"/>
</dbReference>
<dbReference type="AlphaFoldDB" id="A0A504UB64"/>
<feature type="binding site" evidence="5">
    <location>
        <begin position="85"/>
        <end position="88"/>
    </location>
    <ligand>
        <name>AMP</name>
        <dbReference type="ChEBI" id="CHEBI:456215"/>
    </ligand>
</feature>
<name>A0A504UB64_9HYPH</name>
<feature type="region of interest" description="NMP" evidence="5">
    <location>
        <begin position="30"/>
        <end position="59"/>
    </location>
</feature>
<dbReference type="GO" id="GO:0005737">
    <property type="term" value="C:cytoplasm"/>
    <property type="evidence" value="ECO:0007669"/>
    <property type="project" value="UniProtKB-SubCell"/>
</dbReference>
<dbReference type="PRINTS" id="PR00094">
    <property type="entry name" value="ADENYLTKNASE"/>
</dbReference>
<evidence type="ECO:0000256" key="6">
    <source>
        <dbReference type="RuleBase" id="RU003330"/>
    </source>
</evidence>
<evidence type="ECO:0000256" key="2">
    <source>
        <dbReference type="ARBA" id="ARBA00022727"/>
    </source>
</evidence>
<protein>
    <recommendedName>
        <fullName evidence="5 7">Adenylate kinase</fullName>
        <shortName evidence="5">AK</shortName>
        <ecNumber evidence="5 7">2.7.4.3</ecNumber>
    </recommendedName>
    <alternativeName>
        <fullName evidence="5">ATP-AMP transphosphorylase</fullName>
    </alternativeName>
    <alternativeName>
        <fullName evidence="5">ATP:AMP phosphotransferase</fullName>
    </alternativeName>
    <alternativeName>
        <fullName evidence="5">Adenylate monophosphate kinase</fullName>
    </alternativeName>
</protein>
<feature type="binding site" evidence="5">
    <location>
        <position position="127"/>
    </location>
    <ligand>
        <name>ATP</name>
        <dbReference type="ChEBI" id="CHEBI:30616"/>
    </ligand>
</feature>
<reference evidence="9 10" key="1">
    <citation type="submission" date="2019-06" db="EMBL/GenBank/DDBJ databases">
        <title>Rhizobium sp. CL12 isolated from roots of soybean.</title>
        <authorList>
            <person name="Wang C."/>
        </authorList>
    </citation>
    <scope>NUCLEOTIDE SEQUENCE [LARGE SCALE GENOMIC DNA]</scope>
    <source>
        <strain evidence="9 10">CL12</strain>
    </source>
</reference>
<keyword evidence="10" id="KW-1185">Reference proteome</keyword>
<dbReference type="GO" id="GO:0008270">
    <property type="term" value="F:zinc ion binding"/>
    <property type="evidence" value="ECO:0007669"/>
    <property type="project" value="UniProtKB-UniRule"/>
</dbReference>
<comment type="similarity">
    <text evidence="5 6">Belongs to the adenylate kinase family.</text>
</comment>
<dbReference type="EMBL" id="VFYP01000001">
    <property type="protein sequence ID" value="TPP10827.1"/>
    <property type="molecule type" value="Genomic_DNA"/>
</dbReference>
<dbReference type="NCBIfam" id="NF001381">
    <property type="entry name" value="PRK00279.1-3"/>
    <property type="match status" value="1"/>
</dbReference>
<dbReference type="OrthoDB" id="9805030at2"/>
<dbReference type="HAMAP" id="MF_00235">
    <property type="entry name" value="Adenylate_kinase_Adk"/>
    <property type="match status" value="1"/>
</dbReference>
<dbReference type="SUPFAM" id="SSF52540">
    <property type="entry name" value="P-loop containing nucleoside triphosphate hydrolases"/>
    <property type="match status" value="1"/>
</dbReference>
<evidence type="ECO:0000256" key="3">
    <source>
        <dbReference type="ARBA" id="ARBA00022741"/>
    </source>
</evidence>
<proteinExistence type="inferred from homology"/>